<dbReference type="Gene3D" id="3.40.50.850">
    <property type="entry name" value="Isochorismatase-like"/>
    <property type="match status" value="1"/>
</dbReference>
<gene>
    <name evidence="3" type="ORF">MICPUCDRAFT_11454</name>
</gene>
<evidence type="ECO:0000313" key="4">
    <source>
        <dbReference type="Proteomes" id="UP000001876"/>
    </source>
</evidence>
<dbReference type="InterPro" id="IPR036380">
    <property type="entry name" value="Isochorismatase-like_sf"/>
</dbReference>
<feature type="non-terminal residue" evidence="3">
    <location>
        <position position="180"/>
    </location>
</feature>
<dbReference type="KEGG" id="mpp:MICPUCDRAFT_11454"/>
<dbReference type="Proteomes" id="UP000001876">
    <property type="component" value="Unassembled WGS sequence"/>
</dbReference>
<dbReference type="OrthoDB" id="269496at2759"/>
<evidence type="ECO:0000313" key="3">
    <source>
        <dbReference type="EMBL" id="EEH53693.1"/>
    </source>
</evidence>
<dbReference type="STRING" id="564608.C1N1V9"/>
<dbReference type="PANTHER" id="PTHR14119:SF3">
    <property type="entry name" value="ISOCHORISMATASE DOMAIN-CONTAINING PROTEIN 2"/>
    <property type="match status" value="1"/>
</dbReference>
<feature type="non-terminal residue" evidence="3">
    <location>
        <position position="1"/>
    </location>
</feature>
<dbReference type="AlphaFoldDB" id="C1N1V9"/>
<dbReference type="OMA" id="HVCVFQT"/>
<dbReference type="InterPro" id="IPR000868">
    <property type="entry name" value="Isochorismatase-like_dom"/>
</dbReference>
<evidence type="ECO:0000259" key="2">
    <source>
        <dbReference type="Pfam" id="PF00857"/>
    </source>
</evidence>
<reference evidence="3 4" key="1">
    <citation type="journal article" date="2009" name="Science">
        <title>Green evolution and dynamic adaptations revealed by genomes of the marine picoeukaryotes Micromonas.</title>
        <authorList>
            <person name="Worden A.Z."/>
            <person name="Lee J.H."/>
            <person name="Mock T."/>
            <person name="Rouze P."/>
            <person name="Simmons M.P."/>
            <person name="Aerts A.L."/>
            <person name="Allen A.E."/>
            <person name="Cuvelier M.L."/>
            <person name="Derelle E."/>
            <person name="Everett M.V."/>
            <person name="Foulon E."/>
            <person name="Grimwood J."/>
            <person name="Gundlach H."/>
            <person name="Henrissat B."/>
            <person name="Napoli C."/>
            <person name="McDonald S.M."/>
            <person name="Parker M.S."/>
            <person name="Rombauts S."/>
            <person name="Salamov A."/>
            <person name="Von Dassow P."/>
            <person name="Badger J.H."/>
            <person name="Coutinho P.M."/>
            <person name="Demir E."/>
            <person name="Dubchak I."/>
            <person name="Gentemann C."/>
            <person name="Eikrem W."/>
            <person name="Gready J.E."/>
            <person name="John U."/>
            <person name="Lanier W."/>
            <person name="Lindquist E.A."/>
            <person name="Lucas S."/>
            <person name="Mayer K.F."/>
            <person name="Moreau H."/>
            <person name="Not F."/>
            <person name="Otillar R."/>
            <person name="Panaud O."/>
            <person name="Pangilinan J."/>
            <person name="Paulsen I."/>
            <person name="Piegu B."/>
            <person name="Poliakov A."/>
            <person name="Robbens S."/>
            <person name="Schmutz J."/>
            <person name="Toulza E."/>
            <person name="Wyss T."/>
            <person name="Zelensky A."/>
            <person name="Zhou K."/>
            <person name="Armbrust E.V."/>
            <person name="Bhattacharya D."/>
            <person name="Goodenough U.W."/>
            <person name="Van de Peer Y."/>
            <person name="Grigoriev I.V."/>
        </authorList>
    </citation>
    <scope>NUCLEOTIDE SEQUENCE [LARGE SCALE GENOMIC DNA]</scope>
    <source>
        <strain evidence="3 4">CCMP1545</strain>
    </source>
</reference>
<protein>
    <submittedName>
        <fullName evidence="3">Predicted protein</fullName>
    </submittedName>
</protein>
<organism evidence="4">
    <name type="scientific">Micromonas pusilla (strain CCMP1545)</name>
    <name type="common">Picoplanktonic green alga</name>
    <dbReference type="NCBI Taxonomy" id="564608"/>
    <lineage>
        <taxon>Eukaryota</taxon>
        <taxon>Viridiplantae</taxon>
        <taxon>Chlorophyta</taxon>
        <taxon>Mamiellophyceae</taxon>
        <taxon>Mamiellales</taxon>
        <taxon>Mamiellaceae</taxon>
        <taxon>Micromonas</taxon>
    </lineage>
</organism>
<dbReference type="eggNOG" id="KOG4044">
    <property type="taxonomic scope" value="Eukaryota"/>
</dbReference>
<dbReference type="Pfam" id="PF00857">
    <property type="entry name" value="Isochorismatase"/>
    <property type="match status" value="1"/>
</dbReference>
<dbReference type="RefSeq" id="XP_003061981.1">
    <property type="nucleotide sequence ID" value="XM_003061935.1"/>
</dbReference>
<evidence type="ECO:0000256" key="1">
    <source>
        <dbReference type="ARBA" id="ARBA00006336"/>
    </source>
</evidence>
<proteinExistence type="inferred from homology"/>
<dbReference type="InterPro" id="IPR050993">
    <property type="entry name" value="Isochorismatase_domain"/>
</dbReference>
<sequence length="180" mass="19581">VFVCDVQERFRAVVDGFAHCVHVSSVMCRAAEILDLPIVCTEQYPEKLGATVEELQPALAARRTAPKPKKLFSMVTPEVAAALDALPKSRDVALVMGLEAHVCVLQTAMDLLDRGMTVHVLVDGVSSQRAGDRAVALARLASTERCFLSTSETALFQMLKTAESECFKPISALVREPRPE</sequence>
<comment type="similarity">
    <text evidence="1">Belongs to the isochorismatase family.</text>
</comment>
<feature type="domain" description="Isochorismatase-like" evidence="2">
    <location>
        <begin position="2"/>
        <end position="141"/>
    </location>
</feature>
<name>C1N1V9_MICPC</name>
<dbReference type="GeneID" id="9687626"/>
<accession>C1N1V9</accession>
<dbReference type="PANTHER" id="PTHR14119">
    <property type="entry name" value="HYDROLASE"/>
    <property type="match status" value="1"/>
</dbReference>
<dbReference type="EMBL" id="GG663745">
    <property type="protein sequence ID" value="EEH53693.1"/>
    <property type="molecule type" value="Genomic_DNA"/>
</dbReference>
<keyword evidence="4" id="KW-1185">Reference proteome</keyword>
<dbReference type="SUPFAM" id="SSF52499">
    <property type="entry name" value="Isochorismatase-like hydrolases"/>
    <property type="match status" value="1"/>
</dbReference>